<evidence type="ECO:0000313" key="2">
    <source>
        <dbReference type="Proteomes" id="UP000652761"/>
    </source>
</evidence>
<evidence type="ECO:0000313" key="1">
    <source>
        <dbReference type="EMBL" id="MQM16341.1"/>
    </source>
</evidence>
<gene>
    <name evidence="1" type="ORF">Taro_049297</name>
</gene>
<accession>A0A843XAI7</accession>
<name>A0A843XAI7_COLES</name>
<organism evidence="1 2">
    <name type="scientific">Colocasia esculenta</name>
    <name type="common">Wild taro</name>
    <name type="synonym">Arum esculentum</name>
    <dbReference type="NCBI Taxonomy" id="4460"/>
    <lineage>
        <taxon>Eukaryota</taxon>
        <taxon>Viridiplantae</taxon>
        <taxon>Streptophyta</taxon>
        <taxon>Embryophyta</taxon>
        <taxon>Tracheophyta</taxon>
        <taxon>Spermatophyta</taxon>
        <taxon>Magnoliopsida</taxon>
        <taxon>Liliopsida</taxon>
        <taxon>Araceae</taxon>
        <taxon>Aroideae</taxon>
        <taxon>Colocasieae</taxon>
        <taxon>Colocasia</taxon>
    </lineage>
</organism>
<dbReference type="AlphaFoldDB" id="A0A843XAI7"/>
<sequence length="93" mass="10149">MCSVLDTVTSIQGEKVEVVPEVVAPGHSDVQVWNAPAQGEHVAEMAADVQGEPTASPMLIGFKKVLWRAPRMKMKFLLIIWSQLLAPVIKAKV</sequence>
<keyword evidence="2" id="KW-1185">Reference proteome</keyword>
<proteinExistence type="predicted"/>
<comment type="caution">
    <text evidence="1">The sequence shown here is derived from an EMBL/GenBank/DDBJ whole genome shotgun (WGS) entry which is preliminary data.</text>
</comment>
<dbReference type="Proteomes" id="UP000652761">
    <property type="component" value="Unassembled WGS sequence"/>
</dbReference>
<protein>
    <submittedName>
        <fullName evidence="1">Uncharacterized protein</fullName>
    </submittedName>
</protein>
<reference evidence="1" key="1">
    <citation type="submission" date="2017-07" db="EMBL/GenBank/DDBJ databases">
        <title>Taro Niue Genome Assembly and Annotation.</title>
        <authorList>
            <person name="Atibalentja N."/>
            <person name="Keating K."/>
            <person name="Fields C.J."/>
        </authorList>
    </citation>
    <scope>NUCLEOTIDE SEQUENCE</scope>
    <source>
        <strain evidence="1">Niue_2</strain>
        <tissue evidence="1">Leaf</tissue>
    </source>
</reference>
<dbReference type="EMBL" id="NMUH01006960">
    <property type="protein sequence ID" value="MQM16341.1"/>
    <property type="molecule type" value="Genomic_DNA"/>
</dbReference>